<accession>A0A382QQP5</accession>
<gene>
    <name evidence="1" type="ORF">METZ01_LOCUS340079</name>
</gene>
<dbReference type="AlphaFoldDB" id="A0A382QQP5"/>
<sequence length="56" mass="6263">MAPRIRLDYKLYEQTVIAMDAFSAMIIGQACYSVAEPWQTEKGNWAQGSSTGRYTG</sequence>
<protein>
    <submittedName>
        <fullName evidence="1">Uncharacterized protein</fullName>
    </submittedName>
</protein>
<proteinExistence type="predicted"/>
<evidence type="ECO:0000313" key="1">
    <source>
        <dbReference type="EMBL" id="SVC87225.1"/>
    </source>
</evidence>
<organism evidence="1">
    <name type="scientific">marine metagenome</name>
    <dbReference type="NCBI Taxonomy" id="408172"/>
    <lineage>
        <taxon>unclassified sequences</taxon>
        <taxon>metagenomes</taxon>
        <taxon>ecological metagenomes</taxon>
    </lineage>
</organism>
<dbReference type="EMBL" id="UINC01115877">
    <property type="protein sequence ID" value="SVC87225.1"/>
    <property type="molecule type" value="Genomic_DNA"/>
</dbReference>
<name>A0A382QQP5_9ZZZZ</name>
<reference evidence="1" key="1">
    <citation type="submission" date="2018-05" db="EMBL/GenBank/DDBJ databases">
        <authorList>
            <person name="Lanie J.A."/>
            <person name="Ng W.-L."/>
            <person name="Kazmierczak K.M."/>
            <person name="Andrzejewski T.M."/>
            <person name="Davidsen T.M."/>
            <person name="Wayne K.J."/>
            <person name="Tettelin H."/>
            <person name="Glass J.I."/>
            <person name="Rusch D."/>
            <person name="Podicherti R."/>
            <person name="Tsui H.-C.T."/>
            <person name="Winkler M.E."/>
        </authorList>
    </citation>
    <scope>NUCLEOTIDE SEQUENCE</scope>
</reference>
<dbReference type="PROSITE" id="PS51257">
    <property type="entry name" value="PROKAR_LIPOPROTEIN"/>
    <property type="match status" value="1"/>
</dbReference>